<feature type="domain" description="DUF4455" evidence="1">
    <location>
        <begin position="210"/>
        <end position="267"/>
    </location>
</feature>
<dbReference type="Ensembl" id="ENSACCT00020022140.1">
    <property type="protein sequence ID" value="ENSACCP00020021207.1"/>
    <property type="gene ID" value="ENSACCG00020014574.1"/>
</dbReference>
<organism evidence="2 3">
    <name type="scientific">Aquila chrysaetos chrysaetos</name>
    <dbReference type="NCBI Taxonomy" id="223781"/>
    <lineage>
        <taxon>Eukaryota</taxon>
        <taxon>Metazoa</taxon>
        <taxon>Chordata</taxon>
        <taxon>Craniata</taxon>
        <taxon>Vertebrata</taxon>
        <taxon>Euteleostomi</taxon>
        <taxon>Archelosauria</taxon>
        <taxon>Archosauria</taxon>
        <taxon>Dinosauria</taxon>
        <taxon>Saurischia</taxon>
        <taxon>Theropoda</taxon>
        <taxon>Coelurosauria</taxon>
        <taxon>Aves</taxon>
        <taxon>Neognathae</taxon>
        <taxon>Neoaves</taxon>
        <taxon>Telluraves</taxon>
        <taxon>Accipitrimorphae</taxon>
        <taxon>Accipitriformes</taxon>
        <taxon>Accipitridae</taxon>
        <taxon>Accipitrinae</taxon>
        <taxon>Aquila</taxon>
    </lineage>
</organism>
<evidence type="ECO:0000259" key="1">
    <source>
        <dbReference type="Pfam" id="PF14643"/>
    </source>
</evidence>
<accession>A0A663F9P7</accession>
<sequence length="268" mass="32295">MDESLKKVERSRADKITEVLRKYTAILEEISFFLSADVYRFMNDEAMMINRALLANQRAIAKLFFNLMKSELKTELSHRLKWQDRVRDWKFIQKNYVVHSFREFMANEEIQNPPTVKTEMENMITDQILLSERRLEFLQHLGYDREQEQRKIEFFLELMRDLTTKYTHNVQCMMKIRIQYEMVQQKCLAEVQLCKVSIIALRILGRIVGNNFEELAKQNEQNCRNLYSYFKEAMGLWDVHQLKLSQQEGELQKKLDECRWKQDNSIQV</sequence>
<dbReference type="Pfam" id="PF14643">
    <property type="entry name" value="DUF4455"/>
    <property type="match status" value="2"/>
</dbReference>
<dbReference type="PANTHER" id="PTHR21444:SF14">
    <property type="entry name" value="COILED-COIL DOMAIN-CONTAINING PROTEIN 180"/>
    <property type="match status" value="1"/>
</dbReference>
<proteinExistence type="predicted"/>
<keyword evidence="3" id="KW-1185">Reference proteome</keyword>
<dbReference type="PANTHER" id="PTHR21444">
    <property type="entry name" value="COILED-COIL DOMAIN-CONTAINING PROTEIN 180"/>
    <property type="match status" value="1"/>
</dbReference>
<dbReference type="AlphaFoldDB" id="A0A663F9P7"/>
<dbReference type="InterPro" id="IPR028089">
    <property type="entry name" value="DUF4455"/>
</dbReference>
<protein>
    <recommendedName>
        <fullName evidence="1">DUF4455 domain-containing protein</fullName>
    </recommendedName>
</protein>
<dbReference type="Proteomes" id="UP000472275">
    <property type="component" value="Chromosome 24"/>
</dbReference>
<feature type="domain" description="DUF4455" evidence="1">
    <location>
        <begin position="2"/>
        <end position="197"/>
    </location>
</feature>
<reference evidence="2" key="2">
    <citation type="submission" date="2025-09" db="UniProtKB">
        <authorList>
            <consortium name="Ensembl"/>
        </authorList>
    </citation>
    <scope>IDENTIFICATION</scope>
</reference>
<reference evidence="2" key="1">
    <citation type="submission" date="2025-08" db="UniProtKB">
        <authorList>
            <consortium name="Ensembl"/>
        </authorList>
    </citation>
    <scope>IDENTIFICATION</scope>
</reference>
<name>A0A663F9P7_AQUCH</name>
<evidence type="ECO:0000313" key="2">
    <source>
        <dbReference type="Ensembl" id="ENSACCP00020021207.1"/>
    </source>
</evidence>
<evidence type="ECO:0000313" key="3">
    <source>
        <dbReference type="Proteomes" id="UP000472275"/>
    </source>
</evidence>
<dbReference type="GeneTree" id="ENSGT00940000153246"/>